<sequence length="90" mass="9769">MGNGLPALGSGRVWCQSTAKLKAKRLAPKSAGTGWAGCRWPQVQMLPGADGPRCRWLQMQMAPGADGPRCRWLQMQMPQVQMGPGADDYI</sequence>
<dbReference type="AlphaFoldDB" id="A0AAD4QYC7"/>
<organism evidence="1 2">
    <name type="scientific">Ditylenchus destructor</name>
    <dbReference type="NCBI Taxonomy" id="166010"/>
    <lineage>
        <taxon>Eukaryota</taxon>
        <taxon>Metazoa</taxon>
        <taxon>Ecdysozoa</taxon>
        <taxon>Nematoda</taxon>
        <taxon>Chromadorea</taxon>
        <taxon>Rhabditida</taxon>
        <taxon>Tylenchina</taxon>
        <taxon>Tylenchomorpha</taxon>
        <taxon>Sphaerularioidea</taxon>
        <taxon>Anguinidae</taxon>
        <taxon>Anguininae</taxon>
        <taxon>Ditylenchus</taxon>
    </lineage>
</organism>
<gene>
    <name evidence="1" type="ORF">DdX_18214</name>
</gene>
<dbReference type="EMBL" id="JAKKPZ010000244">
    <property type="protein sequence ID" value="KAI1697905.1"/>
    <property type="molecule type" value="Genomic_DNA"/>
</dbReference>
<comment type="caution">
    <text evidence="1">The sequence shown here is derived from an EMBL/GenBank/DDBJ whole genome shotgun (WGS) entry which is preliminary data.</text>
</comment>
<proteinExistence type="predicted"/>
<name>A0AAD4QYC7_9BILA</name>
<dbReference type="Proteomes" id="UP001201812">
    <property type="component" value="Unassembled WGS sequence"/>
</dbReference>
<protein>
    <submittedName>
        <fullName evidence="1">Uncharacterized protein</fullName>
    </submittedName>
</protein>
<keyword evidence="2" id="KW-1185">Reference proteome</keyword>
<evidence type="ECO:0000313" key="2">
    <source>
        <dbReference type="Proteomes" id="UP001201812"/>
    </source>
</evidence>
<evidence type="ECO:0000313" key="1">
    <source>
        <dbReference type="EMBL" id="KAI1697905.1"/>
    </source>
</evidence>
<accession>A0AAD4QYC7</accession>
<reference evidence="1" key="1">
    <citation type="submission" date="2022-01" db="EMBL/GenBank/DDBJ databases">
        <title>Genome Sequence Resource for Two Populations of Ditylenchus destructor, the Migratory Endoparasitic Phytonematode.</title>
        <authorList>
            <person name="Zhang H."/>
            <person name="Lin R."/>
            <person name="Xie B."/>
        </authorList>
    </citation>
    <scope>NUCLEOTIDE SEQUENCE</scope>
    <source>
        <strain evidence="1">BazhouSP</strain>
    </source>
</reference>